<organism evidence="8 9">
    <name type="scientific">Hondaea fermentalgiana</name>
    <dbReference type="NCBI Taxonomy" id="2315210"/>
    <lineage>
        <taxon>Eukaryota</taxon>
        <taxon>Sar</taxon>
        <taxon>Stramenopiles</taxon>
        <taxon>Bigyra</taxon>
        <taxon>Labyrinthulomycetes</taxon>
        <taxon>Thraustochytrida</taxon>
        <taxon>Thraustochytriidae</taxon>
        <taxon>Hondaea</taxon>
    </lineage>
</organism>
<evidence type="ECO:0000256" key="6">
    <source>
        <dbReference type="SAM" id="MobiDB-lite"/>
    </source>
</evidence>
<dbReference type="SUPFAM" id="SSF103473">
    <property type="entry name" value="MFS general substrate transporter"/>
    <property type="match status" value="1"/>
</dbReference>
<evidence type="ECO:0000256" key="1">
    <source>
        <dbReference type="ARBA" id="ARBA00004141"/>
    </source>
</evidence>
<keyword evidence="2" id="KW-0813">Transport</keyword>
<feature type="transmembrane region" description="Helical" evidence="7">
    <location>
        <begin position="73"/>
        <end position="99"/>
    </location>
</feature>
<dbReference type="InterPro" id="IPR011701">
    <property type="entry name" value="MFS"/>
</dbReference>
<feature type="region of interest" description="Disordered" evidence="6">
    <location>
        <begin position="743"/>
        <end position="763"/>
    </location>
</feature>
<feature type="transmembrane region" description="Helical" evidence="7">
    <location>
        <begin position="128"/>
        <end position="150"/>
    </location>
</feature>
<keyword evidence="9" id="KW-1185">Reference proteome</keyword>
<keyword evidence="4 7" id="KW-1133">Transmembrane helix</keyword>
<evidence type="ECO:0000256" key="2">
    <source>
        <dbReference type="ARBA" id="ARBA00022448"/>
    </source>
</evidence>
<dbReference type="Proteomes" id="UP000241890">
    <property type="component" value="Unassembled WGS sequence"/>
</dbReference>
<name>A0A2R5G369_9STRA</name>
<dbReference type="EMBL" id="BEYU01000012">
    <property type="protein sequence ID" value="GBG25477.1"/>
    <property type="molecule type" value="Genomic_DNA"/>
</dbReference>
<feature type="compositionally biased region" description="Low complexity" evidence="6">
    <location>
        <begin position="26"/>
        <end position="40"/>
    </location>
</feature>
<evidence type="ECO:0000256" key="4">
    <source>
        <dbReference type="ARBA" id="ARBA00022989"/>
    </source>
</evidence>
<feature type="region of interest" description="Disordered" evidence="6">
    <location>
        <begin position="1"/>
        <end position="40"/>
    </location>
</feature>
<keyword evidence="3 7" id="KW-0812">Transmembrane</keyword>
<dbReference type="PANTHER" id="PTHR23504">
    <property type="entry name" value="MAJOR FACILITATOR SUPERFAMILY DOMAIN-CONTAINING PROTEIN 10"/>
    <property type="match status" value="1"/>
</dbReference>
<feature type="transmembrane region" description="Helical" evidence="7">
    <location>
        <begin position="353"/>
        <end position="375"/>
    </location>
</feature>
<evidence type="ECO:0000256" key="7">
    <source>
        <dbReference type="SAM" id="Phobius"/>
    </source>
</evidence>
<evidence type="ECO:0000313" key="9">
    <source>
        <dbReference type="Proteomes" id="UP000241890"/>
    </source>
</evidence>
<comment type="subcellular location">
    <subcellularLocation>
        <location evidence="1">Membrane</location>
        <topology evidence="1">Multi-pass membrane protein</topology>
    </subcellularLocation>
</comment>
<proteinExistence type="predicted"/>
<feature type="compositionally biased region" description="Basic and acidic residues" evidence="6">
    <location>
        <begin position="743"/>
        <end position="754"/>
    </location>
</feature>
<dbReference type="OrthoDB" id="196650at2759"/>
<feature type="transmembrane region" description="Helical" evidence="7">
    <location>
        <begin position="307"/>
        <end position="333"/>
    </location>
</feature>
<dbReference type="GO" id="GO:0016020">
    <property type="term" value="C:membrane"/>
    <property type="evidence" value="ECO:0007669"/>
    <property type="project" value="UniProtKB-SubCell"/>
</dbReference>
<feature type="transmembrane region" description="Helical" evidence="7">
    <location>
        <begin position="159"/>
        <end position="178"/>
    </location>
</feature>
<keyword evidence="5 7" id="KW-0472">Membrane</keyword>
<dbReference type="GO" id="GO:0022857">
    <property type="term" value="F:transmembrane transporter activity"/>
    <property type="evidence" value="ECO:0007669"/>
    <property type="project" value="InterPro"/>
</dbReference>
<feature type="transmembrane region" description="Helical" evidence="7">
    <location>
        <begin position="266"/>
        <end position="287"/>
    </location>
</feature>
<dbReference type="PANTHER" id="PTHR23504:SF15">
    <property type="entry name" value="MAJOR FACILITATOR SUPERFAMILY (MFS) PROFILE DOMAIN-CONTAINING PROTEIN"/>
    <property type="match status" value="1"/>
</dbReference>
<comment type="caution">
    <text evidence="8">The sequence shown here is derived from an EMBL/GenBank/DDBJ whole genome shotgun (WGS) entry which is preliminary data.</text>
</comment>
<feature type="compositionally biased region" description="Polar residues" evidence="6">
    <location>
        <begin position="1"/>
        <end position="25"/>
    </location>
</feature>
<feature type="transmembrane region" description="Helical" evidence="7">
    <location>
        <begin position="711"/>
        <end position="732"/>
    </location>
</feature>
<dbReference type="Gene3D" id="1.20.1250.20">
    <property type="entry name" value="MFS general substrate transporter like domains"/>
    <property type="match status" value="1"/>
</dbReference>
<gene>
    <name evidence="8" type="ORF">FCC1311_016962</name>
</gene>
<evidence type="ECO:0000256" key="3">
    <source>
        <dbReference type="ARBA" id="ARBA00022692"/>
    </source>
</evidence>
<feature type="transmembrane region" description="Helical" evidence="7">
    <location>
        <begin position="184"/>
        <end position="205"/>
    </location>
</feature>
<feature type="transmembrane region" description="Helical" evidence="7">
    <location>
        <begin position="226"/>
        <end position="246"/>
    </location>
</feature>
<evidence type="ECO:0000313" key="8">
    <source>
        <dbReference type="EMBL" id="GBG25477.1"/>
    </source>
</evidence>
<reference evidence="8 9" key="1">
    <citation type="submission" date="2017-12" db="EMBL/GenBank/DDBJ databases">
        <title>Sequencing, de novo assembly and annotation of complete genome of a new Thraustochytrid species, strain FCC1311.</title>
        <authorList>
            <person name="Sedici K."/>
            <person name="Godart F."/>
            <person name="Aiese Cigliano R."/>
            <person name="Sanseverino W."/>
            <person name="Barakat M."/>
            <person name="Ortet P."/>
            <person name="Marechal E."/>
            <person name="Cagnac O."/>
            <person name="Amato A."/>
        </authorList>
    </citation>
    <scope>NUCLEOTIDE SEQUENCE [LARGE SCALE GENOMIC DNA]</scope>
</reference>
<sequence length="763" mass="82665">MLGDNNSNKNASDVESTPQGANDNAQSSPSMSMGDSMMSQPSVIETKEDKKAKNDGKLSNSVVVDYRKQKFRIILVTIGVAASAAAYVLMLFIAMPISIHLIVNMSQKGCDPEIEDDCFAATDESQRWLTLTLTLLRTMSFLMGSTIGVLSDRWGRRPMIVLALVGYGTTGLLFLIGWKVKALGLYVFGGMLLGSCSPVTAHGIAYVSDVSRPDRLATNMGTLQGFGYFLGLLSGALISLAISQATNKAGVADGEPALKPYDELFYISYSTGFVMAAGMGFVMLFCLPESLHKDDRKDFTWKKANPFAFVALIVRSRYLAFLWISAFFGWMAVGAGESVTGGWWLRRYTQSDVSKFIMFTVMIWLGSAFGAAFMTPILVKLMGFKKTMHFTMIATISVGVGFACAETANVSYVAVGLSLLAAPVVPMKYSLIMGQVDGKEKGALAGAIRSSEALAKIIGITVMGNTFSIYIAPFTPEPNSCIPLDYSPSNPYNTCECGVNTCPTYDATNSSGRVMDASNPFYYTASTCTLGNLSPVFEGKPSAHIEVQSPMPNPIVPQLFVDQGLVTRDDTCMGGGGITDYDTRNLDRQWCISTEAMEARGLSSASAELWNQEFGCPGFDFSMYAEDVPKYENMEACEADLNSPDCNQTLFDETNNNPDALNYDAEEFQSFAGIFTNITNGESASCASLGTAEMNMCWDGVIADFAGLFPFIYFSCFGIAAYCSFLIAEIFFQAEDREFWQHKENPAAKADEAGRVGPDAPSA</sequence>
<accession>A0A2R5G369</accession>
<protein>
    <submittedName>
        <fullName evidence="8">Hippocampus abundant transcript-like protein 1</fullName>
    </submittedName>
</protein>
<evidence type="ECO:0000256" key="5">
    <source>
        <dbReference type="ARBA" id="ARBA00023136"/>
    </source>
</evidence>
<dbReference type="AlphaFoldDB" id="A0A2R5G369"/>
<dbReference type="InParanoid" id="A0A2R5G369"/>
<dbReference type="Pfam" id="PF07690">
    <property type="entry name" value="MFS_1"/>
    <property type="match status" value="1"/>
</dbReference>
<dbReference type="InterPro" id="IPR036259">
    <property type="entry name" value="MFS_trans_sf"/>
</dbReference>